<evidence type="ECO:0000256" key="2">
    <source>
        <dbReference type="ARBA" id="ARBA00022741"/>
    </source>
</evidence>
<evidence type="ECO:0000313" key="6">
    <source>
        <dbReference type="Proteomes" id="UP001265550"/>
    </source>
</evidence>
<dbReference type="Gene3D" id="3.40.50.300">
    <property type="entry name" value="P-loop containing nucleotide triphosphate hydrolases"/>
    <property type="match status" value="1"/>
</dbReference>
<comment type="caution">
    <text evidence="5">The sequence shown here is derived from an EMBL/GenBank/DDBJ whole genome shotgun (WGS) entry which is preliminary data.</text>
</comment>
<gene>
    <name evidence="5" type="ORF">J2X09_000141</name>
</gene>
<organism evidence="5 6">
    <name type="scientific">Hydrogenophaga laconesensis</name>
    <dbReference type="NCBI Taxonomy" id="1805971"/>
    <lineage>
        <taxon>Bacteria</taxon>
        <taxon>Pseudomonadati</taxon>
        <taxon>Pseudomonadota</taxon>
        <taxon>Betaproteobacteria</taxon>
        <taxon>Burkholderiales</taxon>
        <taxon>Comamonadaceae</taxon>
        <taxon>Hydrogenophaga</taxon>
    </lineage>
</organism>
<dbReference type="InterPro" id="IPR003439">
    <property type="entry name" value="ABC_transporter-like_ATP-bd"/>
</dbReference>
<dbReference type="PANTHER" id="PTHR42939:SF1">
    <property type="entry name" value="ABC TRANSPORTER ATP-BINDING PROTEIN ALBC-RELATED"/>
    <property type="match status" value="1"/>
</dbReference>
<feature type="domain" description="ABC transporter" evidence="4">
    <location>
        <begin position="26"/>
        <end position="165"/>
    </location>
</feature>
<keyword evidence="1" id="KW-0813">Transport</keyword>
<proteinExistence type="predicted"/>
<dbReference type="Proteomes" id="UP001265550">
    <property type="component" value="Unassembled WGS sequence"/>
</dbReference>
<dbReference type="InterPro" id="IPR051782">
    <property type="entry name" value="ABC_Transporter_VariousFunc"/>
</dbReference>
<evidence type="ECO:0000256" key="3">
    <source>
        <dbReference type="ARBA" id="ARBA00022840"/>
    </source>
</evidence>
<name>A0ABU1V4M7_9BURK</name>
<reference evidence="5 6" key="1">
    <citation type="submission" date="2023-07" db="EMBL/GenBank/DDBJ databases">
        <title>Sorghum-associated microbial communities from plants grown in Nebraska, USA.</title>
        <authorList>
            <person name="Schachtman D."/>
        </authorList>
    </citation>
    <scope>NUCLEOTIDE SEQUENCE [LARGE SCALE GENOMIC DNA]</scope>
    <source>
        <strain evidence="5 6">BE240</strain>
    </source>
</reference>
<evidence type="ECO:0000256" key="1">
    <source>
        <dbReference type="ARBA" id="ARBA00022448"/>
    </source>
</evidence>
<dbReference type="EMBL" id="JAVDWE010000001">
    <property type="protein sequence ID" value="MDR7092418.1"/>
    <property type="molecule type" value="Genomic_DNA"/>
</dbReference>
<dbReference type="PANTHER" id="PTHR42939">
    <property type="entry name" value="ABC TRANSPORTER ATP-BINDING PROTEIN ALBC-RELATED"/>
    <property type="match status" value="1"/>
</dbReference>
<dbReference type="InterPro" id="IPR027417">
    <property type="entry name" value="P-loop_NTPase"/>
</dbReference>
<keyword evidence="3" id="KW-0067">ATP-binding</keyword>
<accession>A0ABU1V4M7</accession>
<evidence type="ECO:0000313" key="5">
    <source>
        <dbReference type="EMBL" id="MDR7092418.1"/>
    </source>
</evidence>
<protein>
    <submittedName>
        <fullName evidence="5">ABC-type multidrug transport system ATPase subunit</fullName>
    </submittedName>
</protein>
<sequence>MNTDPEEPVLQVKGLRFGWSRPLLFDGLSFDVLPGVTLVRGDDGRGKSTLLRLMAGAQNADEGSLVVHGIHLGEHHDAYRQRVFWIDPQTEAHDALAAKGYLDSLSHHYPHFDADAMAELIEGFSLGPHLAKPMYMLSTGSRRKVWLTAAFACGTPLTLIDQPFAALDAPSIRFLLGLLQDAATHPARAWVLADYEAPEGIALTRVIQL</sequence>
<dbReference type="RefSeq" id="WP_310307015.1">
    <property type="nucleotide sequence ID" value="NZ_JAVDWE010000001.1"/>
</dbReference>
<dbReference type="SUPFAM" id="SSF52540">
    <property type="entry name" value="P-loop containing nucleoside triphosphate hydrolases"/>
    <property type="match status" value="1"/>
</dbReference>
<dbReference type="Pfam" id="PF00005">
    <property type="entry name" value="ABC_tran"/>
    <property type="match status" value="1"/>
</dbReference>
<keyword evidence="6" id="KW-1185">Reference proteome</keyword>
<evidence type="ECO:0000259" key="4">
    <source>
        <dbReference type="Pfam" id="PF00005"/>
    </source>
</evidence>
<keyword evidence="2" id="KW-0547">Nucleotide-binding</keyword>